<keyword evidence="11 14" id="KW-0472">Membrane</keyword>
<dbReference type="GO" id="GO:0009279">
    <property type="term" value="C:cell outer membrane"/>
    <property type="evidence" value="ECO:0007669"/>
    <property type="project" value="UniProtKB-SubCell"/>
</dbReference>
<dbReference type="InterPro" id="IPR012910">
    <property type="entry name" value="Plug_dom"/>
</dbReference>
<dbReference type="InterPro" id="IPR039426">
    <property type="entry name" value="TonB-dep_rcpt-like"/>
</dbReference>
<evidence type="ECO:0000313" key="19">
    <source>
        <dbReference type="EMBL" id="KPC54201.1"/>
    </source>
</evidence>
<dbReference type="PROSITE" id="PS52016">
    <property type="entry name" value="TONB_DEPENDENT_REC_3"/>
    <property type="match status" value="1"/>
</dbReference>
<dbReference type="AlphaFoldDB" id="A0A0N0XK71"/>
<dbReference type="STRING" id="857265.WG78_06110"/>
<feature type="domain" description="TonB-dependent receptor plug" evidence="18">
    <location>
        <begin position="77"/>
        <end position="177"/>
    </location>
</feature>
<dbReference type="FunFam" id="2.170.130.10:FF:000001">
    <property type="entry name" value="Catecholate siderophore TonB-dependent receptor"/>
    <property type="match status" value="1"/>
</dbReference>
<dbReference type="Pfam" id="PF00593">
    <property type="entry name" value="TonB_dep_Rec_b-barrel"/>
    <property type="match status" value="1"/>
</dbReference>
<keyword evidence="10 15" id="KW-0798">TonB box</keyword>
<accession>A0A0N0XK71</accession>
<evidence type="ECO:0000256" key="4">
    <source>
        <dbReference type="ARBA" id="ARBA00022452"/>
    </source>
</evidence>
<dbReference type="Gene3D" id="2.170.130.10">
    <property type="entry name" value="TonB-dependent receptor, plug domain"/>
    <property type="match status" value="1"/>
</dbReference>
<dbReference type="PANTHER" id="PTHR32552:SF89">
    <property type="entry name" value="CATECHOLATE SIDEROPHORE RECEPTOR FIU"/>
    <property type="match status" value="1"/>
</dbReference>
<reference evidence="19 20" key="1">
    <citation type="submission" date="2015-07" db="EMBL/GenBank/DDBJ databases">
        <title>Draft genome sequence of the Amantichitinum ursilacus IGB-41, a new chitin-degrading bacterium.</title>
        <authorList>
            <person name="Kirstahler P."/>
            <person name="Guenther M."/>
            <person name="Grumaz C."/>
            <person name="Rupp S."/>
            <person name="Zibek S."/>
            <person name="Sohn K."/>
        </authorList>
    </citation>
    <scope>NUCLEOTIDE SEQUENCE [LARGE SCALE GENOMIC DNA]</scope>
    <source>
        <strain evidence="19 20">IGB-41</strain>
    </source>
</reference>
<evidence type="ECO:0000259" key="17">
    <source>
        <dbReference type="Pfam" id="PF00593"/>
    </source>
</evidence>
<protein>
    <submittedName>
        <fullName evidence="19">Catecholate siderophore receptor Fiu</fullName>
    </submittedName>
</protein>
<comment type="caution">
    <text evidence="19">The sequence shown here is derived from an EMBL/GenBank/DDBJ whole genome shotgun (WGS) entry which is preliminary data.</text>
</comment>
<dbReference type="GO" id="GO:0015891">
    <property type="term" value="P:siderophore transport"/>
    <property type="evidence" value="ECO:0007669"/>
    <property type="project" value="InterPro"/>
</dbReference>
<evidence type="ECO:0000313" key="20">
    <source>
        <dbReference type="Proteomes" id="UP000037939"/>
    </source>
</evidence>
<keyword evidence="13 14" id="KW-0998">Cell outer membrane</keyword>
<evidence type="ECO:0000256" key="12">
    <source>
        <dbReference type="ARBA" id="ARBA00023170"/>
    </source>
</evidence>
<evidence type="ECO:0000256" key="10">
    <source>
        <dbReference type="ARBA" id="ARBA00023077"/>
    </source>
</evidence>
<dbReference type="InterPro" id="IPR037066">
    <property type="entry name" value="Plug_dom_sf"/>
</dbReference>
<feature type="chain" id="PRO_5005863092" evidence="16">
    <location>
        <begin position="41"/>
        <end position="770"/>
    </location>
</feature>
<dbReference type="Proteomes" id="UP000037939">
    <property type="component" value="Unassembled WGS sequence"/>
</dbReference>
<keyword evidence="6 14" id="KW-0812">Transmembrane</keyword>
<dbReference type="EMBL" id="LAQT01000003">
    <property type="protein sequence ID" value="KPC54201.1"/>
    <property type="molecule type" value="Genomic_DNA"/>
</dbReference>
<dbReference type="InterPro" id="IPR000531">
    <property type="entry name" value="Beta-barrel_TonB"/>
</dbReference>
<feature type="domain" description="TonB-dependent receptor-like beta-barrel" evidence="17">
    <location>
        <begin position="277"/>
        <end position="738"/>
    </location>
</feature>
<evidence type="ECO:0000256" key="2">
    <source>
        <dbReference type="ARBA" id="ARBA00009810"/>
    </source>
</evidence>
<evidence type="ECO:0000256" key="5">
    <source>
        <dbReference type="ARBA" id="ARBA00022496"/>
    </source>
</evidence>
<evidence type="ECO:0000256" key="6">
    <source>
        <dbReference type="ARBA" id="ARBA00022692"/>
    </source>
</evidence>
<dbReference type="NCBIfam" id="TIGR01783">
    <property type="entry name" value="TonB-siderophor"/>
    <property type="match status" value="1"/>
</dbReference>
<evidence type="ECO:0000256" key="16">
    <source>
        <dbReference type="SAM" id="SignalP"/>
    </source>
</evidence>
<evidence type="ECO:0000256" key="13">
    <source>
        <dbReference type="ARBA" id="ARBA00023237"/>
    </source>
</evidence>
<dbReference type="CDD" id="cd01347">
    <property type="entry name" value="ligand_gated_channel"/>
    <property type="match status" value="1"/>
</dbReference>
<dbReference type="InterPro" id="IPR036942">
    <property type="entry name" value="Beta-barrel_TonB_sf"/>
</dbReference>
<keyword evidence="8" id="KW-0408">Iron</keyword>
<feature type="signal peptide" evidence="16">
    <location>
        <begin position="1"/>
        <end position="40"/>
    </location>
</feature>
<dbReference type="GO" id="GO:0015344">
    <property type="term" value="F:siderophore uptake transmembrane transporter activity"/>
    <property type="evidence" value="ECO:0007669"/>
    <property type="project" value="TreeGrafter"/>
</dbReference>
<evidence type="ECO:0000256" key="14">
    <source>
        <dbReference type="PROSITE-ProRule" id="PRU01360"/>
    </source>
</evidence>
<dbReference type="OrthoDB" id="9790771at2"/>
<keyword evidence="12 19" id="KW-0675">Receptor</keyword>
<evidence type="ECO:0000256" key="8">
    <source>
        <dbReference type="ARBA" id="ARBA00023004"/>
    </source>
</evidence>
<organism evidence="19 20">
    <name type="scientific">Amantichitinum ursilacus</name>
    <dbReference type="NCBI Taxonomy" id="857265"/>
    <lineage>
        <taxon>Bacteria</taxon>
        <taxon>Pseudomonadati</taxon>
        <taxon>Pseudomonadota</taxon>
        <taxon>Betaproteobacteria</taxon>
        <taxon>Neisseriales</taxon>
        <taxon>Chitinibacteraceae</taxon>
        <taxon>Amantichitinum</taxon>
    </lineage>
</organism>
<dbReference type="PATRIC" id="fig|857265.3.peg.1250"/>
<name>A0A0N0XK71_9NEIS</name>
<comment type="subcellular location">
    <subcellularLocation>
        <location evidence="1 14">Cell outer membrane</location>
        <topology evidence="1 14">Multi-pass membrane protein</topology>
    </subcellularLocation>
</comment>
<comment type="similarity">
    <text evidence="2 14 15">Belongs to the TonB-dependent receptor family.</text>
</comment>
<evidence type="ECO:0000256" key="11">
    <source>
        <dbReference type="ARBA" id="ARBA00023136"/>
    </source>
</evidence>
<keyword evidence="20" id="KW-1185">Reference proteome</keyword>
<dbReference type="Pfam" id="PF07715">
    <property type="entry name" value="Plug"/>
    <property type="match status" value="1"/>
</dbReference>
<dbReference type="InterPro" id="IPR010105">
    <property type="entry name" value="TonB_sidphr_rcpt"/>
</dbReference>
<keyword evidence="9" id="KW-0406">Ion transport</keyword>
<evidence type="ECO:0000256" key="7">
    <source>
        <dbReference type="ARBA" id="ARBA00022729"/>
    </source>
</evidence>
<dbReference type="SUPFAM" id="SSF56935">
    <property type="entry name" value="Porins"/>
    <property type="match status" value="1"/>
</dbReference>
<dbReference type="NCBIfam" id="NF007349">
    <property type="entry name" value="PRK09840.1"/>
    <property type="match status" value="1"/>
</dbReference>
<evidence type="ECO:0000256" key="9">
    <source>
        <dbReference type="ARBA" id="ARBA00023065"/>
    </source>
</evidence>
<evidence type="ECO:0000256" key="15">
    <source>
        <dbReference type="RuleBase" id="RU003357"/>
    </source>
</evidence>
<dbReference type="GO" id="GO:0038023">
    <property type="term" value="F:signaling receptor activity"/>
    <property type="evidence" value="ECO:0007669"/>
    <property type="project" value="InterPro"/>
</dbReference>
<gene>
    <name evidence="19" type="primary">fiu</name>
    <name evidence="19" type="ORF">WG78_06110</name>
</gene>
<evidence type="ECO:0000259" key="18">
    <source>
        <dbReference type="Pfam" id="PF07715"/>
    </source>
</evidence>
<proteinExistence type="inferred from homology"/>
<keyword evidence="7 16" id="KW-0732">Signal</keyword>
<keyword evidence="4 14" id="KW-1134">Transmembrane beta strand</keyword>
<sequence>MTYIKARKLEPRRSAAAISSIAGGTATLVTGLMLSMPAHAADAASSSATLPAVNVVDTADNGYKATQSGSPKFTQPLVDTTQTVTVVTKQVMQEQNATTLTDAMRNVAGAGTFYAGENGSTASGDAIYMRGLDTSNSIYIDGIRDTNTTHRDMFNTEQVEVIQGPSGSDYGRGAPTGSINLISKQPTLVDDLEASAVVGTNNYTRATVDWNHAINETTAARLNVMGHKEDVAGRDNVDNQRWGIAPSVAFGLNTPTTVYIDYLHVKQNNTPDGLIPTIGLPGYTAPSAAFAALGSAPKVDTHNFYGLTTDHDNSQTDMATVKVEHQINPTTTLRNITRYGETKQDYMATSFMLAAANLAKVTADPTSWTMTRSPNVNDTFNKILSNQTNVTSKFNTGSLKHDLSAGFELTREEQTVYGHATAVEPVVSIYAPNSNVAATNYGRNGADAHGTTDTIAAYAFDTIALTPQWEVNGGIRVDHYKTDYDSATACGGTGRTVVACPRGAAAGTPVQTINTDTSGNLVNWKAGALYHINEQGNVYVNFALSQQPPGGSNFALAAATPTGNSANRVDFAPQKAKTGEIGTKWELFEKRLLATAALFRTDINNEVSAVGDGTYQQIGKKRVQGIELTAQGQITPNWSITGGYIYQDATVEAGTAVAADGSQVLTYTPKNAFTSWTTYTLPKGFTVGGGARYVGGLAKGTDGAIGTPTHTDAYWVVDAMASYKVSRNLTMQLNVYNLFNEDYVLSINKSGYRYTPGAPRTALLTANVSY</sequence>
<keyword evidence="3 14" id="KW-0813">Transport</keyword>
<dbReference type="PANTHER" id="PTHR32552">
    <property type="entry name" value="FERRICHROME IRON RECEPTOR-RELATED"/>
    <property type="match status" value="1"/>
</dbReference>
<evidence type="ECO:0000256" key="3">
    <source>
        <dbReference type="ARBA" id="ARBA00022448"/>
    </source>
</evidence>
<dbReference type="RefSeq" id="WP_053936893.1">
    <property type="nucleotide sequence ID" value="NZ_LAQT01000003.1"/>
</dbReference>
<keyword evidence="5" id="KW-0410">Iron transport</keyword>
<dbReference type="Gene3D" id="2.40.170.20">
    <property type="entry name" value="TonB-dependent receptor, beta-barrel domain"/>
    <property type="match status" value="1"/>
</dbReference>
<evidence type="ECO:0000256" key="1">
    <source>
        <dbReference type="ARBA" id="ARBA00004571"/>
    </source>
</evidence>